<dbReference type="Proteomes" id="UP001162992">
    <property type="component" value="Chromosome 7"/>
</dbReference>
<keyword evidence="2" id="KW-1185">Reference proteome</keyword>
<dbReference type="EMBL" id="CM055098">
    <property type="protein sequence ID" value="KAJ7549870.1"/>
    <property type="molecule type" value="Genomic_DNA"/>
</dbReference>
<accession>A0ACC2D6J3</accession>
<gene>
    <name evidence="1" type="ORF">O6H91_07G072500</name>
</gene>
<name>A0ACC2D6J3_DIPCM</name>
<reference evidence="2" key="1">
    <citation type="journal article" date="2024" name="Proc. Natl. Acad. Sci. U.S.A.">
        <title>Extraordinary preservation of gene collinearity over three hundred million years revealed in homosporous lycophytes.</title>
        <authorList>
            <person name="Li C."/>
            <person name="Wickell D."/>
            <person name="Kuo L.Y."/>
            <person name="Chen X."/>
            <person name="Nie B."/>
            <person name="Liao X."/>
            <person name="Peng D."/>
            <person name="Ji J."/>
            <person name="Jenkins J."/>
            <person name="Williams M."/>
            <person name="Shu S."/>
            <person name="Plott C."/>
            <person name="Barry K."/>
            <person name="Rajasekar S."/>
            <person name="Grimwood J."/>
            <person name="Han X."/>
            <person name="Sun S."/>
            <person name="Hou Z."/>
            <person name="He W."/>
            <person name="Dai G."/>
            <person name="Sun C."/>
            <person name="Schmutz J."/>
            <person name="Leebens-Mack J.H."/>
            <person name="Li F.W."/>
            <person name="Wang L."/>
        </authorList>
    </citation>
    <scope>NUCLEOTIDE SEQUENCE [LARGE SCALE GENOMIC DNA]</scope>
    <source>
        <strain evidence="2">cv. PW_Plant_1</strain>
    </source>
</reference>
<proteinExistence type="predicted"/>
<comment type="caution">
    <text evidence="1">The sequence shown here is derived from an EMBL/GenBank/DDBJ whole genome shotgun (WGS) entry which is preliminary data.</text>
</comment>
<organism evidence="1 2">
    <name type="scientific">Diphasiastrum complanatum</name>
    <name type="common">Issler's clubmoss</name>
    <name type="synonym">Lycopodium complanatum</name>
    <dbReference type="NCBI Taxonomy" id="34168"/>
    <lineage>
        <taxon>Eukaryota</taxon>
        <taxon>Viridiplantae</taxon>
        <taxon>Streptophyta</taxon>
        <taxon>Embryophyta</taxon>
        <taxon>Tracheophyta</taxon>
        <taxon>Lycopodiopsida</taxon>
        <taxon>Lycopodiales</taxon>
        <taxon>Lycopodiaceae</taxon>
        <taxon>Lycopodioideae</taxon>
        <taxon>Diphasiastrum</taxon>
    </lineage>
</organism>
<evidence type="ECO:0000313" key="2">
    <source>
        <dbReference type="Proteomes" id="UP001162992"/>
    </source>
</evidence>
<evidence type="ECO:0000313" key="1">
    <source>
        <dbReference type="EMBL" id="KAJ7549870.1"/>
    </source>
</evidence>
<sequence length="771" mass="84156">METVASTSCPLLLPDAASNRDVNLSLQVKTGEEEGMPELQSEHLRHVNIEKTEIKNILDSRKRWRQEELQVDTKKTKIKGSFGREAGSVDATLGKAAEIILVLAGMGQMRAGRVPTSVETNLMKEAQKTLGSLISKVTPQDLMSNQLADSLIGEMKSRRELELKKELAAKRAEEEKKAMDAISEASIKAPLAAIATDRNFGTSELGGLANDGFFVRNVQHEATSSSGGSLDALGISAVKASAESVKHLLRVREEDTSESQIYKMGIDLFKLDSEIPDGQNIEAGQNLKESSASPPFQSTLMEGIGVDQQLNESQSGLTIHSRLVEIVQRLIPQSFARAANAVSNAYIASSVPCAICYQAVKDEASVLVCDGCEKAFHLKCLQPFYLKDIPEGDWYCPKCVVESGGRSQLPKYGPIHRSSTLQDPIRHGSVSQAGSKRHHAKSHARATVSQSGRITSGAVSHTLSDSVNDTHLQSSVDMQKNIVQDIRIHNTAQESISVQHAPRPEESIKRMTKKSKSEDTNELQAISSYEKSAGNDEEAHENASQFEAGNPSTSSPLLSNSAEIDPGQSNFSAESLVVARGALAGKGLTLTSVGTSVVSSDKVPDAISVEWAGDMLQLIEEKAYYAACRVGGCTFKLNDCALFRPETPDIPPYIARIQVLWEDIATGSKWVRVNWCYYPNDIPTIAGCPEKPEEDEVYESNHCDNNLVGSIQGPCKVLSPQMFYIETERRMKLRNSGVSTSNHDPIFLCRWLYDAPKGIFRRSTKTLLAAY</sequence>
<protein>
    <submittedName>
        <fullName evidence="1">Uncharacterized protein</fullName>
    </submittedName>
</protein>